<reference evidence="2 3" key="1">
    <citation type="submission" date="2015-12" db="EMBL/GenBank/DDBJ databases">
        <authorList>
            <person name="Shamseldin A."/>
            <person name="Moawad H."/>
            <person name="Abd El-Rahim W.M."/>
            <person name="Sadowsky M.J."/>
        </authorList>
    </citation>
    <scope>NUCLEOTIDE SEQUENCE [LARGE SCALE GENOMIC DNA]</scope>
    <source>
        <strain evidence="2 3">WF1</strain>
    </source>
</reference>
<comment type="caution">
    <text evidence="2">The sequence shown here is derived from an EMBL/GenBank/DDBJ whole genome shotgun (WGS) entry which is preliminary data.</text>
</comment>
<evidence type="ECO:0000313" key="3">
    <source>
        <dbReference type="Proteomes" id="UP000191980"/>
    </source>
</evidence>
<dbReference type="OrthoDB" id="7219749at2"/>
<sequence>MQDLYDYTAPKKAANLSLNSDLLKKSKELNINLSATLEQALREKLAQAESIQWLEENKNAIKAYNKFIEEQGSFGDEYRNF</sequence>
<dbReference type="AlphaFoldDB" id="A0A1V8M1C8"/>
<keyword evidence="1" id="KW-1277">Toxin-antitoxin system</keyword>
<accession>A0A1V8M1C8</accession>
<proteinExistence type="predicted"/>
<dbReference type="Pfam" id="PF07362">
    <property type="entry name" value="CcdA"/>
    <property type="match status" value="1"/>
</dbReference>
<protein>
    <recommendedName>
        <fullName evidence="4">Acetoacetyl-CoA synthase</fullName>
    </recommendedName>
</protein>
<dbReference type="RefSeq" id="WP_080524311.1">
    <property type="nucleotide sequence ID" value="NZ_LPUF01000004.1"/>
</dbReference>
<keyword evidence="3" id="KW-1185">Reference proteome</keyword>
<organism evidence="2 3">
    <name type="scientific">Methyloprofundus sedimenti</name>
    <dbReference type="NCBI Taxonomy" id="1420851"/>
    <lineage>
        <taxon>Bacteria</taxon>
        <taxon>Pseudomonadati</taxon>
        <taxon>Pseudomonadota</taxon>
        <taxon>Gammaproteobacteria</taxon>
        <taxon>Methylococcales</taxon>
        <taxon>Methylococcaceae</taxon>
        <taxon>Methyloprofundus</taxon>
    </lineage>
</organism>
<dbReference type="InterPro" id="IPR009956">
    <property type="entry name" value="Post-segregation_anti-tox_CcdA"/>
</dbReference>
<evidence type="ECO:0000313" key="2">
    <source>
        <dbReference type="EMBL" id="OQK15364.1"/>
    </source>
</evidence>
<gene>
    <name evidence="2" type="ORF">AU255_18000</name>
</gene>
<evidence type="ECO:0000256" key="1">
    <source>
        <dbReference type="ARBA" id="ARBA00022649"/>
    </source>
</evidence>
<evidence type="ECO:0008006" key="4">
    <source>
        <dbReference type="Google" id="ProtNLM"/>
    </source>
</evidence>
<name>A0A1V8M1C8_9GAMM</name>
<dbReference type="EMBL" id="LPUF01000004">
    <property type="protein sequence ID" value="OQK15364.1"/>
    <property type="molecule type" value="Genomic_DNA"/>
</dbReference>
<dbReference type="Proteomes" id="UP000191980">
    <property type="component" value="Unassembled WGS sequence"/>
</dbReference>